<dbReference type="InterPro" id="IPR036291">
    <property type="entry name" value="NAD(P)-bd_dom_sf"/>
</dbReference>
<evidence type="ECO:0008006" key="5">
    <source>
        <dbReference type="Google" id="ProtNLM"/>
    </source>
</evidence>
<proteinExistence type="inferred from homology"/>
<dbReference type="AlphaFoldDB" id="A0A9W9APB5"/>
<name>A0A9W9APB5_9AGAR</name>
<accession>A0A9W9APB5</accession>
<comment type="caution">
    <text evidence="3">The sequence shown here is derived from an EMBL/GenBank/DDBJ whole genome shotgun (WGS) entry which is preliminary data.</text>
</comment>
<protein>
    <recommendedName>
        <fullName evidence="5">NAD(P)-binding protein</fullName>
    </recommendedName>
</protein>
<evidence type="ECO:0000313" key="3">
    <source>
        <dbReference type="EMBL" id="KAJ4487299.1"/>
    </source>
</evidence>
<organism evidence="3 4">
    <name type="scientific">Lentinula lateritia</name>
    <dbReference type="NCBI Taxonomy" id="40482"/>
    <lineage>
        <taxon>Eukaryota</taxon>
        <taxon>Fungi</taxon>
        <taxon>Dikarya</taxon>
        <taxon>Basidiomycota</taxon>
        <taxon>Agaricomycotina</taxon>
        <taxon>Agaricomycetes</taxon>
        <taxon>Agaricomycetidae</taxon>
        <taxon>Agaricales</taxon>
        <taxon>Marasmiineae</taxon>
        <taxon>Omphalotaceae</taxon>
        <taxon>Lentinula</taxon>
    </lineage>
</organism>
<dbReference type="PRINTS" id="PR00081">
    <property type="entry name" value="GDHRDH"/>
</dbReference>
<comment type="similarity">
    <text evidence="1">Belongs to the short-chain dehydrogenases/reductases (SDR) family.</text>
</comment>
<dbReference type="Gene3D" id="3.40.50.720">
    <property type="entry name" value="NAD(P)-binding Rossmann-like Domain"/>
    <property type="match status" value="1"/>
</dbReference>
<dbReference type="Proteomes" id="UP001150238">
    <property type="component" value="Unassembled WGS sequence"/>
</dbReference>
<reference evidence="3" key="2">
    <citation type="journal article" date="2023" name="Proc. Natl. Acad. Sci. U.S.A.">
        <title>A global phylogenomic analysis of the shiitake genus Lentinula.</title>
        <authorList>
            <person name="Sierra-Patev S."/>
            <person name="Min B."/>
            <person name="Naranjo-Ortiz M."/>
            <person name="Looney B."/>
            <person name="Konkel Z."/>
            <person name="Slot J.C."/>
            <person name="Sakamoto Y."/>
            <person name="Steenwyk J.L."/>
            <person name="Rokas A."/>
            <person name="Carro J."/>
            <person name="Camarero S."/>
            <person name="Ferreira P."/>
            <person name="Molpeceres G."/>
            <person name="Ruiz-Duenas F.J."/>
            <person name="Serrano A."/>
            <person name="Henrissat B."/>
            <person name="Drula E."/>
            <person name="Hughes K.W."/>
            <person name="Mata J.L."/>
            <person name="Ishikawa N.K."/>
            <person name="Vargas-Isla R."/>
            <person name="Ushijima S."/>
            <person name="Smith C.A."/>
            <person name="Donoghue J."/>
            <person name="Ahrendt S."/>
            <person name="Andreopoulos W."/>
            <person name="He G."/>
            <person name="LaButti K."/>
            <person name="Lipzen A."/>
            <person name="Ng V."/>
            <person name="Riley R."/>
            <person name="Sandor L."/>
            <person name="Barry K."/>
            <person name="Martinez A.T."/>
            <person name="Xiao Y."/>
            <person name="Gibbons J.G."/>
            <person name="Terashima K."/>
            <person name="Grigoriev I.V."/>
            <person name="Hibbett D."/>
        </authorList>
    </citation>
    <scope>NUCLEOTIDE SEQUENCE</scope>
    <source>
        <strain evidence="3">Sp2 HRB7682 ss15</strain>
    </source>
</reference>
<dbReference type="PANTHER" id="PTHR24320:SF152">
    <property type="entry name" value="SHORT-CHAIN DEHYDROGENASE_REDUCTASE FAMILY PROTEIN"/>
    <property type="match status" value="1"/>
</dbReference>
<dbReference type="PANTHER" id="PTHR24320">
    <property type="entry name" value="RETINOL DEHYDROGENASE"/>
    <property type="match status" value="1"/>
</dbReference>
<gene>
    <name evidence="3" type="ORF">C8J55DRAFT_548075</name>
</gene>
<evidence type="ECO:0000256" key="1">
    <source>
        <dbReference type="ARBA" id="ARBA00006484"/>
    </source>
</evidence>
<dbReference type="SUPFAM" id="SSF51735">
    <property type="entry name" value="NAD(P)-binding Rossmann-fold domains"/>
    <property type="match status" value="1"/>
</dbReference>
<dbReference type="EMBL" id="JANVFS010000009">
    <property type="protein sequence ID" value="KAJ4487299.1"/>
    <property type="molecule type" value="Genomic_DNA"/>
</dbReference>
<dbReference type="Pfam" id="PF00106">
    <property type="entry name" value="adh_short"/>
    <property type="match status" value="1"/>
</dbReference>
<evidence type="ECO:0000313" key="4">
    <source>
        <dbReference type="Proteomes" id="UP001150238"/>
    </source>
</evidence>
<dbReference type="GO" id="GO:0016491">
    <property type="term" value="F:oxidoreductase activity"/>
    <property type="evidence" value="ECO:0007669"/>
    <property type="project" value="UniProtKB-KW"/>
</dbReference>
<reference evidence="3" key="1">
    <citation type="submission" date="2022-08" db="EMBL/GenBank/DDBJ databases">
        <authorList>
            <consortium name="DOE Joint Genome Institute"/>
            <person name="Min B."/>
            <person name="Riley R."/>
            <person name="Sierra-Patev S."/>
            <person name="Naranjo-Ortiz M."/>
            <person name="Looney B."/>
            <person name="Konkel Z."/>
            <person name="Slot J.C."/>
            <person name="Sakamoto Y."/>
            <person name="Steenwyk J.L."/>
            <person name="Rokas A."/>
            <person name="Carro J."/>
            <person name="Camarero S."/>
            <person name="Ferreira P."/>
            <person name="Molpeceres G."/>
            <person name="Ruiz-Duenas F.J."/>
            <person name="Serrano A."/>
            <person name="Henrissat B."/>
            <person name="Drula E."/>
            <person name="Hughes K.W."/>
            <person name="Mata J.L."/>
            <person name="Ishikawa N.K."/>
            <person name="Vargas-Isla R."/>
            <person name="Ushijima S."/>
            <person name="Smith C.A."/>
            <person name="Ahrendt S."/>
            <person name="Andreopoulos W."/>
            <person name="He G."/>
            <person name="Labutti K."/>
            <person name="Lipzen A."/>
            <person name="Ng V."/>
            <person name="Sandor L."/>
            <person name="Barry K."/>
            <person name="Martinez A.T."/>
            <person name="Xiao Y."/>
            <person name="Gibbons J.G."/>
            <person name="Terashima K."/>
            <person name="Hibbett D.S."/>
            <person name="Grigoriev I.V."/>
        </authorList>
    </citation>
    <scope>NUCLEOTIDE SEQUENCE</scope>
    <source>
        <strain evidence="3">Sp2 HRB7682 ss15</strain>
    </source>
</reference>
<evidence type="ECO:0000256" key="2">
    <source>
        <dbReference type="ARBA" id="ARBA00023002"/>
    </source>
</evidence>
<dbReference type="InterPro" id="IPR002347">
    <property type="entry name" value="SDR_fam"/>
</dbReference>
<keyword evidence="2" id="KW-0560">Oxidoreductase</keyword>
<sequence length="355" mass="39349">MDRLALYFAIFKQIKSLPPVLQADLTGKVVLVTGANTGLGFEAARHFARMNPQKLILACRSEEKGNQAVRKIERDTGYTKAETWLLDLNRFASVQAFADRYEKEGGGRLDILVENAAISSAQTYEKTEDGYMKTIQVNALAPSLHTFLLLPHMIRTAQEHPETNPRIVVVSSGMHHFSMLPTEVGRKISEQPNFIEALSSLEYFKQIPVADHYSDTKLLNMFFARALQSKLSKSCPSIVVDSVDPGYCISDLRRSLSGPGAWLLLLLDRLFAYSTEEGSRNLVHAALVGNRATIGPSEDEGQFKGAYLSTQKISDVSSFASSGAGLRLQAKFWDEMVEIATNKDERVAKLATTHF</sequence>